<proteinExistence type="predicted"/>
<evidence type="ECO:0000313" key="1">
    <source>
        <dbReference type="EMBL" id="AHI52793.1"/>
    </source>
</evidence>
<dbReference type="Gene3D" id="3.90.1200.10">
    <property type="match status" value="1"/>
</dbReference>
<keyword evidence="1" id="KW-0808">Transferase</keyword>
<dbReference type="eggNOG" id="COG0510">
    <property type="taxonomic scope" value="Bacteria"/>
</dbReference>
<accession>W6A6R4</accession>
<gene>
    <name evidence="1" type="ORF">SCULI_v1c04520</name>
</gene>
<dbReference type="OrthoDB" id="9803871at2"/>
<protein>
    <submittedName>
        <fullName evidence="1">Putative choline kinase</fullName>
    </submittedName>
</protein>
<organism evidence="1 2">
    <name type="scientific">Spiroplasma culicicola AES-1</name>
    <dbReference type="NCBI Taxonomy" id="1276246"/>
    <lineage>
        <taxon>Bacteria</taxon>
        <taxon>Bacillati</taxon>
        <taxon>Mycoplasmatota</taxon>
        <taxon>Mollicutes</taxon>
        <taxon>Entomoplasmatales</taxon>
        <taxon>Spiroplasmataceae</taxon>
        <taxon>Spiroplasma</taxon>
    </lineage>
</organism>
<reference evidence="1 2" key="1">
    <citation type="journal article" date="2014" name="Genome Biol. Evol.">
        <title>Molecular evolution of the substrate utilization strategies and putative virulence factors in mosquito-associated Spiroplasma species.</title>
        <authorList>
            <person name="Chang T.H."/>
            <person name="Lo W.S."/>
            <person name="Ku C."/>
            <person name="Chen L.L."/>
            <person name="Kuo C.H."/>
        </authorList>
    </citation>
    <scope>NUCLEOTIDE SEQUENCE [LARGE SCALE GENOMIC DNA]</scope>
    <source>
        <strain evidence="1">AES-1</strain>
    </source>
</reference>
<dbReference type="AlphaFoldDB" id="W6A6R4"/>
<name>W6A6R4_9MOLU</name>
<dbReference type="STRING" id="1276246.SCULI_v1c04520"/>
<dbReference type="Pfam" id="PF01633">
    <property type="entry name" value="Choline_kinase"/>
    <property type="match status" value="1"/>
</dbReference>
<sequence>MEFKGLTNDIKVEGLDVIKQSLSHTEMYLDKQNEANVLLEFLLNSQTIMVKPRAFHFENDHLVSKFKILIGFENIENCQLDEKLINLIVQAIVDFHNIKINQNNIKTFSYQQFLDFFFHNQEVKDKLLLEKYQMISSQLDQLQSLAKTISHNDLVPGNILHNNDKIMFIDYDYVMLNDKFFDIASFITETCNDDQNAIQLFIKKLIEINYLNENELDLLDLCINYQDLLWTLWANYMFITTNENIYHVIYQEKYSRINSRQAIKHFL</sequence>
<dbReference type="PATRIC" id="fig|1276246.3.peg.451"/>
<dbReference type="Proteomes" id="UP000019267">
    <property type="component" value="Chromosome"/>
</dbReference>
<dbReference type="InterPro" id="IPR011009">
    <property type="entry name" value="Kinase-like_dom_sf"/>
</dbReference>
<dbReference type="EMBL" id="CP006681">
    <property type="protein sequence ID" value="AHI52793.1"/>
    <property type="molecule type" value="Genomic_DNA"/>
</dbReference>
<dbReference type="RefSeq" id="WP_025363030.1">
    <property type="nucleotide sequence ID" value="NZ_CP006681.1"/>
</dbReference>
<keyword evidence="1" id="KW-0418">Kinase</keyword>
<dbReference type="SUPFAM" id="SSF56112">
    <property type="entry name" value="Protein kinase-like (PK-like)"/>
    <property type="match status" value="1"/>
</dbReference>
<dbReference type="KEGG" id="scq:SCULI_v1c04520"/>
<dbReference type="GO" id="GO:0016301">
    <property type="term" value="F:kinase activity"/>
    <property type="evidence" value="ECO:0007669"/>
    <property type="project" value="UniProtKB-KW"/>
</dbReference>
<keyword evidence="2" id="KW-1185">Reference proteome</keyword>
<evidence type="ECO:0000313" key="2">
    <source>
        <dbReference type="Proteomes" id="UP000019267"/>
    </source>
</evidence>
<dbReference type="HOGENOM" id="CLU_055115_1_1_14"/>